<evidence type="ECO:0000313" key="8">
    <source>
        <dbReference type="Proteomes" id="UP000054498"/>
    </source>
</evidence>
<evidence type="ECO:0000256" key="3">
    <source>
        <dbReference type="ARBA" id="ARBA00022691"/>
    </source>
</evidence>
<accession>A0A0D2MXC1</accession>
<keyword evidence="8" id="KW-1185">Reference proteome</keyword>
<dbReference type="PANTHER" id="PTHR43712:SF2">
    <property type="entry name" value="O-METHYLTRANSFERASE CICE"/>
    <property type="match status" value="1"/>
</dbReference>
<feature type="region of interest" description="Disordered" evidence="4">
    <location>
        <begin position="304"/>
        <end position="361"/>
    </location>
</feature>
<dbReference type="InterPro" id="IPR001077">
    <property type="entry name" value="COMT_C"/>
</dbReference>
<evidence type="ECO:0000256" key="5">
    <source>
        <dbReference type="SAM" id="Phobius"/>
    </source>
</evidence>
<dbReference type="GeneID" id="25726932"/>
<feature type="compositionally biased region" description="Basic and acidic residues" evidence="4">
    <location>
        <begin position="319"/>
        <end position="346"/>
    </location>
</feature>
<dbReference type="AlphaFoldDB" id="A0A0D2MXC1"/>
<keyword evidence="5" id="KW-0812">Transmembrane</keyword>
<dbReference type="KEGG" id="mng:MNEG_0814"/>
<feature type="transmembrane region" description="Helical" evidence="5">
    <location>
        <begin position="42"/>
        <end position="63"/>
    </location>
</feature>
<evidence type="ECO:0000256" key="4">
    <source>
        <dbReference type="SAM" id="MobiDB-lite"/>
    </source>
</evidence>
<feature type="domain" description="O-methyltransferase C-terminal" evidence="6">
    <location>
        <begin position="149"/>
        <end position="300"/>
    </location>
</feature>
<dbReference type="EC" id="2.1.1.-" evidence="7"/>
<keyword evidence="5" id="KW-1133">Transmembrane helix</keyword>
<proteinExistence type="predicted"/>
<sequence>MDHIATAILLALAALGAGALLLGALALVCVLVSRPWDPRFRSYGAVAALPFPAFRVICSFFGACERLAAMKPGPFRVAEVTGLYVQSQVGAGLLGDAFALNAVSACLLPDHPAGMGDFVALFKDHYDGLAHLSEGLRRGVVPFKLTELSKGRSFFDVVADSERHAKTFDGAMRQVDNISGGSILRAYPWRRFDHVVDVAGGNGQFLARLLAAHPKLRGTLFDLAPQVERGKQWWREQHAALLPRASFAAGDMFDPSTLPAGAAAGDGAKVAYVLRNILHDWDDKSCLAILGAIREHIEIVGGGGGDVSQADGAPVQSQQEERQQNGRRVEAEAKGRQAAGRSEKDGAAATSCSVRSEKRRRRGSPPAALLIVEATLSDAILPCNLKHRHVSDMTMMMVFGSAKERDERQFGALLAAAGWRLRRVVPTTGLYVVIEALPAP</sequence>
<protein>
    <submittedName>
        <fullName evidence="7">O-methyltransferase family protein</fullName>
        <ecNumber evidence="7">2.1.1.-</ecNumber>
    </submittedName>
</protein>
<dbReference type="RefSeq" id="XP_013906149.1">
    <property type="nucleotide sequence ID" value="XM_014050695.1"/>
</dbReference>
<gene>
    <name evidence="7" type="ORF">MNEG_0814</name>
</gene>
<dbReference type="InterPro" id="IPR016461">
    <property type="entry name" value="COMT-like"/>
</dbReference>
<dbReference type="GO" id="GO:0032259">
    <property type="term" value="P:methylation"/>
    <property type="evidence" value="ECO:0007669"/>
    <property type="project" value="UniProtKB-KW"/>
</dbReference>
<dbReference type="Gene3D" id="3.40.50.150">
    <property type="entry name" value="Vaccinia Virus protein VP39"/>
    <property type="match status" value="2"/>
</dbReference>
<dbReference type="GO" id="GO:0008171">
    <property type="term" value="F:O-methyltransferase activity"/>
    <property type="evidence" value="ECO:0007669"/>
    <property type="project" value="InterPro"/>
</dbReference>
<dbReference type="PROSITE" id="PS51683">
    <property type="entry name" value="SAM_OMT_II"/>
    <property type="match status" value="1"/>
</dbReference>
<name>A0A0D2MXC1_9CHLO</name>
<keyword evidence="3" id="KW-0949">S-adenosyl-L-methionine</keyword>
<dbReference type="Proteomes" id="UP000054498">
    <property type="component" value="Unassembled WGS sequence"/>
</dbReference>
<dbReference type="SUPFAM" id="SSF53335">
    <property type="entry name" value="S-adenosyl-L-methionine-dependent methyltransferases"/>
    <property type="match status" value="2"/>
</dbReference>
<dbReference type="PANTHER" id="PTHR43712">
    <property type="entry name" value="PUTATIVE (AFU_ORTHOLOGUE AFUA_4G14580)-RELATED"/>
    <property type="match status" value="1"/>
</dbReference>
<evidence type="ECO:0000256" key="2">
    <source>
        <dbReference type="ARBA" id="ARBA00022679"/>
    </source>
</evidence>
<dbReference type="InterPro" id="IPR029063">
    <property type="entry name" value="SAM-dependent_MTases_sf"/>
</dbReference>
<keyword evidence="5" id="KW-0472">Membrane</keyword>
<reference evidence="7 8" key="1">
    <citation type="journal article" date="2013" name="BMC Genomics">
        <title>Reconstruction of the lipid metabolism for the microalga Monoraphidium neglectum from its genome sequence reveals characteristics suitable for biofuel production.</title>
        <authorList>
            <person name="Bogen C."/>
            <person name="Al-Dilaimi A."/>
            <person name="Albersmeier A."/>
            <person name="Wichmann J."/>
            <person name="Grundmann M."/>
            <person name="Rupp O."/>
            <person name="Lauersen K.J."/>
            <person name="Blifernez-Klassen O."/>
            <person name="Kalinowski J."/>
            <person name="Goesmann A."/>
            <person name="Mussgnug J.H."/>
            <person name="Kruse O."/>
        </authorList>
    </citation>
    <scope>NUCLEOTIDE SEQUENCE [LARGE SCALE GENOMIC DNA]</scope>
    <source>
        <strain evidence="7 8">SAG 48.87</strain>
    </source>
</reference>
<evidence type="ECO:0000313" key="7">
    <source>
        <dbReference type="EMBL" id="KIZ07130.1"/>
    </source>
</evidence>
<dbReference type="EMBL" id="KK100291">
    <property type="protein sequence ID" value="KIZ07130.1"/>
    <property type="molecule type" value="Genomic_DNA"/>
</dbReference>
<evidence type="ECO:0000259" key="6">
    <source>
        <dbReference type="Pfam" id="PF00891"/>
    </source>
</evidence>
<keyword evidence="2 7" id="KW-0808">Transferase</keyword>
<organism evidence="7 8">
    <name type="scientific">Monoraphidium neglectum</name>
    <dbReference type="NCBI Taxonomy" id="145388"/>
    <lineage>
        <taxon>Eukaryota</taxon>
        <taxon>Viridiplantae</taxon>
        <taxon>Chlorophyta</taxon>
        <taxon>core chlorophytes</taxon>
        <taxon>Chlorophyceae</taxon>
        <taxon>CS clade</taxon>
        <taxon>Sphaeropleales</taxon>
        <taxon>Selenastraceae</taxon>
        <taxon>Monoraphidium</taxon>
    </lineage>
</organism>
<evidence type="ECO:0000256" key="1">
    <source>
        <dbReference type="ARBA" id="ARBA00022603"/>
    </source>
</evidence>
<dbReference type="Pfam" id="PF00891">
    <property type="entry name" value="Methyltransf_2"/>
    <property type="match status" value="1"/>
</dbReference>
<dbReference type="OrthoDB" id="547484at2759"/>
<keyword evidence="1 7" id="KW-0489">Methyltransferase</keyword>